<comment type="caution">
    <text evidence="4">The sequence shown here is derived from an EMBL/GenBank/DDBJ whole genome shotgun (WGS) entry which is preliminary data.</text>
</comment>
<reference evidence="4" key="1">
    <citation type="journal article" date="2020" name="Nat. Commun.">
        <title>Large-scale genome sequencing of mycorrhizal fungi provides insights into the early evolution of symbiotic traits.</title>
        <authorList>
            <person name="Miyauchi S."/>
            <person name="Kiss E."/>
            <person name="Kuo A."/>
            <person name="Drula E."/>
            <person name="Kohler A."/>
            <person name="Sanchez-Garcia M."/>
            <person name="Morin E."/>
            <person name="Andreopoulos B."/>
            <person name="Barry K.W."/>
            <person name="Bonito G."/>
            <person name="Buee M."/>
            <person name="Carver A."/>
            <person name="Chen C."/>
            <person name="Cichocki N."/>
            <person name="Clum A."/>
            <person name="Culley D."/>
            <person name="Crous P.W."/>
            <person name="Fauchery L."/>
            <person name="Girlanda M."/>
            <person name="Hayes R.D."/>
            <person name="Keri Z."/>
            <person name="LaButti K."/>
            <person name="Lipzen A."/>
            <person name="Lombard V."/>
            <person name="Magnuson J."/>
            <person name="Maillard F."/>
            <person name="Murat C."/>
            <person name="Nolan M."/>
            <person name="Ohm R.A."/>
            <person name="Pangilinan J."/>
            <person name="Pereira M.F."/>
            <person name="Perotto S."/>
            <person name="Peter M."/>
            <person name="Pfister S."/>
            <person name="Riley R."/>
            <person name="Sitrit Y."/>
            <person name="Stielow J.B."/>
            <person name="Szollosi G."/>
            <person name="Zifcakova L."/>
            <person name="Stursova M."/>
            <person name="Spatafora J.W."/>
            <person name="Tedersoo L."/>
            <person name="Vaario L.M."/>
            <person name="Yamada A."/>
            <person name="Yan M."/>
            <person name="Wang P."/>
            <person name="Xu J."/>
            <person name="Bruns T."/>
            <person name="Baldrian P."/>
            <person name="Vilgalys R."/>
            <person name="Dunand C."/>
            <person name="Henrissat B."/>
            <person name="Grigoriev I.V."/>
            <person name="Hibbett D."/>
            <person name="Nagy L.G."/>
            <person name="Martin F.M."/>
        </authorList>
    </citation>
    <scope>NUCLEOTIDE SEQUENCE</scope>
    <source>
        <strain evidence="4">UP504</strain>
    </source>
</reference>
<dbReference type="Gene3D" id="3.30.420.10">
    <property type="entry name" value="Ribonuclease H-like superfamily/Ribonuclease H"/>
    <property type="match status" value="1"/>
</dbReference>
<protein>
    <recommendedName>
        <fullName evidence="3">3'-5' exonuclease domain-containing protein</fullName>
    </recommendedName>
</protein>
<dbReference type="PANTHER" id="PTHR13620:SF104">
    <property type="entry name" value="EXONUCLEASE 3'-5' DOMAIN-CONTAINING PROTEIN 2"/>
    <property type="match status" value="1"/>
</dbReference>
<dbReference type="InterPro" id="IPR051132">
    <property type="entry name" value="3-5_Exonuclease_domain"/>
</dbReference>
<dbReference type="Pfam" id="PF01612">
    <property type="entry name" value="DNA_pol_A_exo1"/>
    <property type="match status" value="1"/>
</dbReference>
<evidence type="ECO:0000313" key="4">
    <source>
        <dbReference type="EMBL" id="KAF9516048.1"/>
    </source>
</evidence>
<dbReference type="InterPro" id="IPR002562">
    <property type="entry name" value="3'-5'_exonuclease_dom"/>
</dbReference>
<dbReference type="GO" id="GO:0005634">
    <property type="term" value="C:nucleus"/>
    <property type="evidence" value="ECO:0007669"/>
    <property type="project" value="TreeGrafter"/>
</dbReference>
<dbReference type="InterPro" id="IPR012337">
    <property type="entry name" value="RNaseH-like_sf"/>
</dbReference>
<dbReference type="GO" id="GO:0008408">
    <property type="term" value="F:3'-5' exonuclease activity"/>
    <property type="evidence" value="ECO:0007669"/>
    <property type="project" value="InterPro"/>
</dbReference>
<dbReference type="Proteomes" id="UP000886523">
    <property type="component" value="Unassembled WGS sequence"/>
</dbReference>
<dbReference type="InterPro" id="IPR036397">
    <property type="entry name" value="RNaseH_sf"/>
</dbReference>
<proteinExistence type="predicted"/>
<dbReference type="PANTHER" id="PTHR13620">
    <property type="entry name" value="3-5 EXONUCLEASE"/>
    <property type="match status" value="1"/>
</dbReference>
<keyword evidence="1" id="KW-0540">Nuclease</keyword>
<sequence>MDLATNLKTADVAMKVAAGEGSLSTTLRLENIIMSHVTVTLSPRLVLRMAIIGKGLGSGAYARLVFQSCCTYITPVQAGNARNLIRLTLSAPSPRPYSTYSFLDLEPRPQVYYIRDVHEADNRVAKLELTGPLGFDMEWRVSYYREPPTRVRALEGRTALVQVCDRDTILLIQLSAMCKFPQKLEEVLQSPSIVKTGVAIAHDARKLLKDYAVKASNLVELSTLAIAADASYAALKPRKLTSLAKLVERYTGKVLDKDKLVQCSDWEKELTESQQAYAANDVRSGLSVYLHLLDMASATGCMMYPGANSAPSRSSGSTATMSLKARVDQAYQLWHNDGLEIDDICIRMRSKEHPLRRATVATYILTKLAHDKTLPYDPKRLRSLLSRVPVLTNALRDWGMPKNVRALLSDFTGVKATPKIKAEKTTSSDQIALDTEN</sequence>
<keyword evidence="2" id="KW-0378">Hydrolase</keyword>
<keyword evidence="5" id="KW-1185">Reference proteome</keyword>
<organism evidence="4 5">
    <name type="scientific">Hydnum rufescens UP504</name>
    <dbReference type="NCBI Taxonomy" id="1448309"/>
    <lineage>
        <taxon>Eukaryota</taxon>
        <taxon>Fungi</taxon>
        <taxon>Dikarya</taxon>
        <taxon>Basidiomycota</taxon>
        <taxon>Agaricomycotina</taxon>
        <taxon>Agaricomycetes</taxon>
        <taxon>Cantharellales</taxon>
        <taxon>Hydnaceae</taxon>
        <taxon>Hydnum</taxon>
    </lineage>
</organism>
<dbReference type="OrthoDB" id="1920326at2759"/>
<dbReference type="GO" id="GO:0006139">
    <property type="term" value="P:nucleobase-containing compound metabolic process"/>
    <property type="evidence" value="ECO:0007669"/>
    <property type="project" value="InterPro"/>
</dbReference>
<dbReference type="AlphaFoldDB" id="A0A9P6B1M9"/>
<dbReference type="SMART" id="SM00474">
    <property type="entry name" value="35EXOc"/>
    <property type="match status" value="1"/>
</dbReference>
<feature type="domain" description="3'-5' exonuclease" evidence="3">
    <location>
        <begin position="111"/>
        <end position="297"/>
    </location>
</feature>
<evidence type="ECO:0000313" key="5">
    <source>
        <dbReference type="Proteomes" id="UP000886523"/>
    </source>
</evidence>
<dbReference type="CDD" id="cd06141">
    <property type="entry name" value="WRN_exo"/>
    <property type="match status" value="1"/>
</dbReference>
<dbReference type="GO" id="GO:0005737">
    <property type="term" value="C:cytoplasm"/>
    <property type="evidence" value="ECO:0007669"/>
    <property type="project" value="TreeGrafter"/>
</dbReference>
<gene>
    <name evidence="4" type="ORF">BS47DRAFT_1484203</name>
</gene>
<accession>A0A9P6B1M9</accession>
<dbReference type="GO" id="GO:0003676">
    <property type="term" value="F:nucleic acid binding"/>
    <property type="evidence" value="ECO:0007669"/>
    <property type="project" value="InterPro"/>
</dbReference>
<evidence type="ECO:0000256" key="2">
    <source>
        <dbReference type="ARBA" id="ARBA00022801"/>
    </source>
</evidence>
<dbReference type="SUPFAM" id="SSF53098">
    <property type="entry name" value="Ribonuclease H-like"/>
    <property type="match status" value="1"/>
</dbReference>
<dbReference type="EMBL" id="MU128944">
    <property type="protein sequence ID" value="KAF9516048.1"/>
    <property type="molecule type" value="Genomic_DNA"/>
</dbReference>
<evidence type="ECO:0000259" key="3">
    <source>
        <dbReference type="SMART" id="SM00474"/>
    </source>
</evidence>
<evidence type="ECO:0000256" key="1">
    <source>
        <dbReference type="ARBA" id="ARBA00022722"/>
    </source>
</evidence>
<name>A0A9P6B1M9_9AGAM</name>